<sequence>MIPSTESIDAAQAGLESPSNMGVWSEQSHCNQLQTAAEVYRRILERMQREAGCQDNNSAAHPYEEVLKQIWIATFTGHNIYYRA</sequence>
<evidence type="ECO:0000256" key="1">
    <source>
        <dbReference type="SAM" id="MobiDB-lite"/>
    </source>
</evidence>
<proteinExistence type="predicted"/>
<comment type="caution">
    <text evidence="2">The sequence shown here is derived from an EMBL/GenBank/DDBJ whole genome shotgun (WGS) entry which is preliminary data.</text>
</comment>
<dbReference type="AlphaFoldDB" id="A0A484BT00"/>
<protein>
    <submittedName>
        <fullName evidence="2">Uncharacterized protein</fullName>
    </submittedName>
</protein>
<feature type="region of interest" description="Disordered" evidence="1">
    <location>
        <begin position="1"/>
        <end position="23"/>
    </location>
</feature>
<name>A0A484BT00_DRONA</name>
<evidence type="ECO:0000313" key="2">
    <source>
        <dbReference type="EMBL" id="TDG50891.1"/>
    </source>
</evidence>
<gene>
    <name evidence="2" type="ORF">AWZ03_002546</name>
</gene>
<dbReference type="EMBL" id="LSRL02000012">
    <property type="protein sequence ID" value="TDG50891.1"/>
    <property type="molecule type" value="Genomic_DNA"/>
</dbReference>
<keyword evidence="3" id="KW-1185">Reference proteome</keyword>
<accession>A0A484BT00</accession>
<dbReference type="OMA" id="MKQIWIA"/>
<dbReference type="Proteomes" id="UP000295192">
    <property type="component" value="Unassembled WGS sequence"/>
</dbReference>
<evidence type="ECO:0000313" key="3">
    <source>
        <dbReference type="Proteomes" id="UP000295192"/>
    </source>
</evidence>
<organism evidence="2 3">
    <name type="scientific">Drosophila navojoa</name>
    <name type="common">Fruit fly</name>
    <dbReference type="NCBI Taxonomy" id="7232"/>
    <lineage>
        <taxon>Eukaryota</taxon>
        <taxon>Metazoa</taxon>
        <taxon>Ecdysozoa</taxon>
        <taxon>Arthropoda</taxon>
        <taxon>Hexapoda</taxon>
        <taxon>Insecta</taxon>
        <taxon>Pterygota</taxon>
        <taxon>Neoptera</taxon>
        <taxon>Endopterygota</taxon>
        <taxon>Diptera</taxon>
        <taxon>Brachycera</taxon>
        <taxon>Muscomorpha</taxon>
        <taxon>Ephydroidea</taxon>
        <taxon>Drosophilidae</taxon>
        <taxon>Drosophila</taxon>
    </lineage>
</organism>
<reference evidence="2 3" key="1">
    <citation type="journal article" date="2019" name="J. Hered.">
        <title>An Improved Genome Assembly for Drosophila navojoa, the Basal Species in the mojavensis Cluster.</title>
        <authorList>
            <person name="Vanderlinde T."/>
            <person name="Dupim E.G."/>
            <person name="Nazario-Yepiz N.O."/>
            <person name="Carvalho A.B."/>
        </authorList>
    </citation>
    <scope>NUCLEOTIDE SEQUENCE [LARGE SCALE GENOMIC DNA]</scope>
    <source>
        <strain evidence="2">Navoj_Jal97</strain>
        <tissue evidence="2">Whole organism</tissue>
    </source>
</reference>